<reference evidence="1 2" key="1">
    <citation type="submission" date="2017-07" db="EMBL/GenBank/DDBJ databases">
        <title>Complete Genome Sequence of the Klebsiella phage YMC16/01/N133_KPN_BP.</title>
        <authorList>
            <person name="Jeon J."/>
            <person name="Yong D."/>
            <person name="Lee K."/>
        </authorList>
    </citation>
    <scope>NUCLEOTIDE SEQUENCE [LARGE SCALE GENOMIC DNA]</scope>
</reference>
<name>A0A248XD72_9CAUD</name>
<evidence type="ECO:0000313" key="2">
    <source>
        <dbReference type="Proteomes" id="UP000221999"/>
    </source>
</evidence>
<proteinExistence type="predicted"/>
<sequence length="41" mass="4540">MDSKGKPSDRMFKVTDASYEILPMSHDELVEAVNKLADAAE</sequence>
<accession>A0A248XD72</accession>
<protein>
    <submittedName>
        <fullName evidence="1">Uncharacterized protein</fullName>
    </submittedName>
</protein>
<gene>
    <name evidence="1" type="ORF">KPNN133_038</name>
</gene>
<dbReference type="Proteomes" id="UP000221999">
    <property type="component" value="Segment"/>
</dbReference>
<evidence type="ECO:0000313" key="1">
    <source>
        <dbReference type="EMBL" id="ASW27657.1"/>
    </source>
</evidence>
<organism evidence="1 2">
    <name type="scientific">Klebsiella phage YMC16/01/N133_KPN_BP</name>
    <dbReference type="NCBI Taxonomy" id="2026102"/>
    <lineage>
        <taxon>Viruses</taxon>
        <taxon>Duplodnaviria</taxon>
        <taxon>Heunggongvirae</taxon>
        <taxon>Uroviricota</taxon>
        <taxon>Caudoviricetes</taxon>
        <taxon>Casjensviridae</taxon>
        <taxon>Seodaemunguvirus</taxon>
        <taxon>Seodaemunguvirus YMC16-01N133</taxon>
    </lineage>
</organism>
<dbReference type="EMBL" id="MF476925">
    <property type="protein sequence ID" value="ASW27657.1"/>
    <property type="molecule type" value="Genomic_DNA"/>
</dbReference>
<keyword evidence="2" id="KW-1185">Reference proteome</keyword>